<dbReference type="PANTHER" id="PTHR35457">
    <property type="entry name" value="HEME A SYNTHASE"/>
    <property type="match status" value="1"/>
</dbReference>
<accession>A0A937X1N1</accession>
<dbReference type="InterPro" id="IPR003780">
    <property type="entry name" value="COX15/CtaA_fam"/>
</dbReference>
<evidence type="ECO:0000256" key="6">
    <source>
        <dbReference type="ARBA" id="ARBA00023002"/>
    </source>
</evidence>
<feature type="transmembrane region" description="Helical" evidence="12">
    <location>
        <begin position="271"/>
        <end position="291"/>
    </location>
</feature>
<dbReference type="GO" id="GO:0016020">
    <property type="term" value="C:membrane"/>
    <property type="evidence" value="ECO:0007669"/>
    <property type="project" value="UniProtKB-SubCell"/>
</dbReference>
<feature type="transmembrane region" description="Helical" evidence="12">
    <location>
        <begin position="75"/>
        <end position="97"/>
    </location>
</feature>
<dbReference type="PANTHER" id="PTHR35457:SF1">
    <property type="entry name" value="HEME A SYNTHASE"/>
    <property type="match status" value="1"/>
</dbReference>
<keyword evidence="9 12" id="KW-0472">Membrane</keyword>
<dbReference type="Pfam" id="PF02628">
    <property type="entry name" value="COX15-CtaA"/>
    <property type="match status" value="1"/>
</dbReference>
<feature type="transmembrane region" description="Helical" evidence="12">
    <location>
        <begin position="297"/>
        <end position="318"/>
    </location>
</feature>
<reference evidence="13 14" key="1">
    <citation type="submission" date="2019-03" db="EMBL/GenBank/DDBJ databases">
        <title>Lake Tanganyika Metagenome-Assembled Genomes (MAGs).</title>
        <authorList>
            <person name="Tran P."/>
        </authorList>
    </citation>
    <scope>NUCLEOTIDE SEQUENCE [LARGE SCALE GENOMIC DNA]</scope>
    <source>
        <strain evidence="13">K_DeepCast_65m_m2_236</strain>
    </source>
</reference>
<evidence type="ECO:0000313" key="13">
    <source>
        <dbReference type="EMBL" id="MBM3274268.1"/>
    </source>
</evidence>
<feature type="transmembrane region" description="Helical" evidence="12">
    <location>
        <begin position="135"/>
        <end position="155"/>
    </location>
</feature>
<feature type="transmembrane region" description="Helical" evidence="12">
    <location>
        <begin position="238"/>
        <end position="259"/>
    </location>
</feature>
<proteinExistence type="predicted"/>
<evidence type="ECO:0000256" key="10">
    <source>
        <dbReference type="ARBA" id="ARBA00023157"/>
    </source>
</evidence>
<feature type="transmembrane region" description="Helical" evidence="12">
    <location>
        <begin position="187"/>
        <end position="207"/>
    </location>
</feature>
<evidence type="ECO:0000256" key="11">
    <source>
        <dbReference type="ARBA" id="ARBA00023444"/>
    </source>
</evidence>
<keyword evidence="8" id="KW-0350">Heme biosynthesis</keyword>
<dbReference type="AlphaFoldDB" id="A0A937X1N1"/>
<gene>
    <name evidence="13" type="ORF">FJZ00_03890</name>
</gene>
<evidence type="ECO:0000256" key="1">
    <source>
        <dbReference type="ARBA" id="ARBA00004141"/>
    </source>
</evidence>
<keyword evidence="4" id="KW-0479">Metal-binding</keyword>
<sequence length="339" mass="35149">MPVPDHAATLRRFGRLLHAIAGLTLLLVLVGVIVRSTGSGLGCGTAGGWHDWPLCHGQLLPPATLDSILEFSHRAFAALVSLFLLGGAIWTAVTPVLRRTVGGALLATVGLLVLQIVLGALTVRMLDDDAINPGFVVVHLITAFTFFCTLVVLGLHALELSKHATEGAGVPPAAPSPQAAASLLQRIFFLVTFSATFFQIILGGLVANLGASMACPEFPTCAGGVLIPTLSGDIGLQIVHRIGAVAVSALIFALPFVLGGDTGSLRRMSRVAIGLVLAQFALGVATVLLGLPLMARALHHVVAYALLGTLAGIGYKIFASPQRETRVAEVETGATFATR</sequence>
<evidence type="ECO:0000256" key="12">
    <source>
        <dbReference type="SAM" id="Phobius"/>
    </source>
</evidence>
<evidence type="ECO:0000256" key="2">
    <source>
        <dbReference type="ARBA" id="ARBA00022475"/>
    </source>
</evidence>
<keyword evidence="7" id="KW-0408">Iron</keyword>
<dbReference type="EMBL" id="VGJX01000167">
    <property type="protein sequence ID" value="MBM3274268.1"/>
    <property type="molecule type" value="Genomic_DNA"/>
</dbReference>
<evidence type="ECO:0000256" key="9">
    <source>
        <dbReference type="ARBA" id="ARBA00023136"/>
    </source>
</evidence>
<comment type="pathway">
    <text evidence="11">Porphyrin-containing compound metabolism.</text>
</comment>
<evidence type="ECO:0000256" key="3">
    <source>
        <dbReference type="ARBA" id="ARBA00022692"/>
    </source>
</evidence>
<keyword evidence="2" id="KW-1003">Cell membrane</keyword>
<dbReference type="GO" id="GO:0046872">
    <property type="term" value="F:metal ion binding"/>
    <property type="evidence" value="ECO:0007669"/>
    <property type="project" value="UniProtKB-KW"/>
</dbReference>
<dbReference type="InterPro" id="IPR050450">
    <property type="entry name" value="COX15/CtaA_HemeA_synthase"/>
</dbReference>
<evidence type="ECO:0000313" key="14">
    <source>
        <dbReference type="Proteomes" id="UP000703893"/>
    </source>
</evidence>
<keyword evidence="6" id="KW-0560">Oxidoreductase</keyword>
<protein>
    <submittedName>
        <fullName evidence="13">COX15/CtaA family protein</fullName>
    </submittedName>
</protein>
<keyword evidence="3 12" id="KW-0812">Transmembrane</keyword>
<keyword evidence="5 12" id="KW-1133">Transmembrane helix</keyword>
<evidence type="ECO:0000256" key="4">
    <source>
        <dbReference type="ARBA" id="ARBA00022723"/>
    </source>
</evidence>
<feature type="transmembrane region" description="Helical" evidence="12">
    <location>
        <begin position="16"/>
        <end position="34"/>
    </location>
</feature>
<feature type="transmembrane region" description="Helical" evidence="12">
    <location>
        <begin position="104"/>
        <end position="123"/>
    </location>
</feature>
<comment type="subcellular location">
    <subcellularLocation>
        <location evidence="1">Membrane</location>
        <topology evidence="1">Multi-pass membrane protein</topology>
    </subcellularLocation>
</comment>
<keyword evidence="10" id="KW-1015">Disulfide bond</keyword>
<dbReference type="GO" id="GO:0016491">
    <property type="term" value="F:oxidoreductase activity"/>
    <property type="evidence" value="ECO:0007669"/>
    <property type="project" value="UniProtKB-KW"/>
</dbReference>
<name>A0A937X1N1_9BACT</name>
<evidence type="ECO:0000256" key="7">
    <source>
        <dbReference type="ARBA" id="ARBA00023004"/>
    </source>
</evidence>
<organism evidence="13 14">
    <name type="scientific">Candidatus Tanganyikabacteria bacterium</name>
    <dbReference type="NCBI Taxonomy" id="2961651"/>
    <lineage>
        <taxon>Bacteria</taxon>
        <taxon>Bacillati</taxon>
        <taxon>Candidatus Sericytochromatia</taxon>
        <taxon>Candidatus Tanganyikabacteria</taxon>
    </lineage>
</organism>
<comment type="caution">
    <text evidence="13">The sequence shown here is derived from an EMBL/GenBank/DDBJ whole genome shotgun (WGS) entry which is preliminary data.</text>
</comment>
<evidence type="ECO:0000256" key="5">
    <source>
        <dbReference type="ARBA" id="ARBA00022989"/>
    </source>
</evidence>
<dbReference type="Proteomes" id="UP000703893">
    <property type="component" value="Unassembled WGS sequence"/>
</dbReference>
<dbReference type="GO" id="GO:0006784">
    <property type="term" value="P:heme A biosynthetic process"/>
    <property type="evidence" value="ECO:0007669"/>
    <property type="project" value="InterPro"/>
</dbReference>
<evidence type="ECO:0000256" key="8">
    <source>
        <dbReference type="ARBA" id="ARBA00023133"/>
    </source>
</evidence>